<dbReference type="AlphaFoldDB" id="A0A1J5QTI5"/>
<evidence type="ECO:0000313" key="2">
    <source>
        <dbReference type="EMBL" id="OIQ79221.1"/>
    </source>
</evidence>
<protein>
    <submittedName>
        <fullName evidence="2">Uncharacterized protein</fullName>
    </submittedName>
</protein>
<evidence type="ECO:0000256" key="1">
    <source>
        <dbReference type="SAM" id="MobiDB-lite"/>
    </source>
</evidence>
<comment type="caution">
    <text evidence="2">The sequence shown here is derived from an EMBL/GenBank/DDBJ whole genome shotgun (WGS) entry which is preliminary data.</text>
</comment>
<name>A0A1J5QTI5_9ZZZZ</name>
<dbReference type="EMBL" id="MLJW01001253">
    <property type="protein sequence ID" value="OIQ79221.1"/>
    <property type="molecule type" value="Genomic_DNA"/>
</dbReference>
<proteinExistence type="predicted"/>
<organism evidence="2">
    <name type="scientific">mine drainage metagenome</name>
    <dbReference type="NCBI Taxonomy" id="410659"/>
    <lineage>
        <taxon>unclassified sequences</taxon>
        <taxon>metagenomes</taxon>
        <taxon>ecological metagenomes</taxon>
    </lineage>
</organism>
<feature type="region of interest" description="Disordered" evidence="1">
    <location>
        <begin position="27"/>
        <end position="50"/>
    </location>
</feature>
<gene>
    <name evidence="2" type="ORF">GALL_390440</name>
</gene>
<reference evidence="2" key="1">
    <citation type="submission" date="2016-10" db="EMBL/GenBank/DDBJ databases">
        <title>Sequence of Gallionella enrichment culture.</title>
        <authorList>
            <person name="Poehlein A."/>
            <person name="Muehling M."/>
            <person name="Daniel R."/>
        </authorList>
    </citation>
    <scope>NUCLEOTIDE SEQUENCE</scope>
</reference>
<sequence>MGAAAVIGSAMDNLGAEVLQERGCSGPLPNLGVDHSEGFEGTLDPPRRCS</sequence>
<accession>A0A1J5QTI5</accession>